<proteinExistence type="predicted"/>
<dbReference type="Proteomes" id="UP000033393">
    <property type="component" value="Unassembled WGS sequence"/>
</dbReference>
<reference evidence="1 2" key="1">
    <citation type="submission" date="2015-02" db="EMBL/GenBank/DDBJ databases">
        <authorList>
            <person name="Ju K.-S."/>
            <person name="Doroghazi J.R."/>
            <person name="Metcalf W."/>
        </authorList>
    </citation>
    <scope>NUCLEOTIDE SEQUENCE [LARGE SCALE GENOMIC DNA]</scope>
    <source>
        <strain evidence="1 2">NRRL B-16140</strain>
    </source>
</reference>
<comment type="caution">
    <text evidence="1">The sequence shown here is derived from an EMBL/GenBank/DDBJ whole genome shotgun (WGS) entry which is preliminary data.</text>
</comment>
<evidence type="ECO:0000313" key="1">
    <source>
        <dbReference type="EMBL" id="KJK53085.1"/>
    </source>
</evidence>
<name>A0A0F0HC33_LENAE</name>
<gene>
    <name evidence="1" type="ORF">UK23_01845</name>
</gene>
<evidence type="ECO:0000313" key="2">
    <source>
        <dbReference type="Proteomes" id="UP000033393"/>
    </source>
</evidence>
<accession>A0A0F0HC33</accession>
<keyword evidence="2" id="KW-1185">Reference proteome</keyword>
<dbReference type="EMBL" id="JYJG01000004">
    <property type="protein sequence ID" value="KJK53085.1"/>
    <property type="molecule type" value="Genomic_DNA"/>
</dbReference>
<protein>
    <submittedName>
        <fullName evidence="1">Uncharacterized protein</fullName>
    </submittedName>
</protein>
<dbReference type="AlphaFoldDB" id="A0A0F0HC33"/>
<sequence>MLGDLIKQCGVRHGGFSGELVLKLFTAGAKALLGGAVLQHPLFEGLVVGVELAVLERVDVAVDLLVTLLRSPSMTFSSAFRSSWLDSCCLIASSTAPRMSWC</sequence>
<organism evidence="1 2">
    <name type="scientific">Lentzea aerocolonigenes</name>
    <name type="common">Lechevalieria aerocolonigenes</name>
    <name type="synonym">Saccharothrix aerocolonigenes</name>
    <dbReference type="NCBI Taxonomy" id="68170"/>
    <lineage>
        <taxon>Bacteria</taxon>
        <taxon>Bacillati</taxon>
        <taxon>Actinomycetota</taxon>
        <taxon>Actinomycetes</taxon>
        <taxon>Pseudonocardiales</taxon>
        <taxon>Pseudonocardiaceae</taxon>
        <taxon>Lentzea</taxon>
    </lineage>
</organism>